<feature type="domain" description="Coenzyme Q-binding protein COQ10 START" evidence="2">
    <location>
        <begin position="126"/>
        <end position="244"/>
    </location>
</feature>
<feature type="region of interest" description="Disordered" evidence="1">
    <location>
        <begin position="1"/>
        <end position="23"/>
    </location>
</feature>
<dbReference type="EMBL" id="JAQGLA010000001">
    <property type="protein sequence ID" value="MDA3623810.1"/>
    <property type="molecule type" value="Genomic_DNA"/>
</dbReference>
<dbReference type="SUPFAM" id="SSF55961">
    <property type="entry name" value="Bet v1-like"/>
    <property type="match status" value="1"/>
</dbReference>
<dbReference type="Gene3D" id="3.30.530.20">
    <property type="match status" value="1"/>
</dbReference>
<evidence type="ECO:0000313" key="4">
    <source>
        <dbReference type="Proteomes" id="UP001210380"/>
    </source>
</evidence>
<reference evidence="3 4" key="1">
    <citation type="submission" date="2022-11" db="EMBL/GenBank/DDBJ databases">
        <title>Draft genome sequence of Saccharopolyspora sp. WRP15-2 isolated from rhizosphere soils of wild rice in Thailand.</title>
        <authorList>
            <person name="Duangmal K."/>
            <person name="Kammanee S."/>
            <person name="Muangham S."/>
        </authorList>
    </citation>
    <scope>NUCLEOTIDE SEQUENCE [LARGE SCALE GENOMIC DNA]</scope>
    <source>
        <strain evidence="3 4">WRP15-2</strain>
    </source>
</reference>
<feature type="compositionally biased region" description="Basic and acidic residues" evidence="1">
    <location>
        <begin position="370"/>
        <end position="379"/>
    </location>
</feature>
<dbReference type="Proteomes" id="UP001210380">
    <property type="component" value="Unassembled WGS sequence"/>
</dbReference>
<feature type="compositionally biased region" description="Acidic residues" evidence="1">
    <location>
        <begin position="282"/>
        <end position="347"/>
    </location>
</feature>
<dbReference type="CDD" id="cd07817">
    <property type="entry name" value="SRPBCC_8"/>
    <property type="match status" value="1"/>
</dbReference>
<evidence type="ECO:0000313" key="3">
    <source>
        <dbReference type="EMBL" id="MDA3623810.1"/>
    </source>
</evidence>
<feature type="region of interest" description="Disordered" evidence="1">
    <location>
        <begin position="276"/>
        <end position="393"/>
    </location>
</feature>
<sequence length="393" mass="43549">MAQPSSESRESRSGGLLRELPLEPLKAGAKELLTSAGERAAGLVGEKVEEMTERLTESAENGGAGLMAAVTGAKEMAEGGSPVKSGLKAGLTGLGQKIKGALGMGGGKGGKKGKSKVVNIIEHNDVGLPVRVVYDQWTRFEDFPNMTKKVLSVDQESDEKVNWQAQIFLSKRSWQATIVEQVPDERIVWTSTGAKGTVDGSVTFHALAPDMTRILLVIEYYPQGFFEKTAYMWRAQGRRVRADFKYIKRHLMTRTILEPDTVEGWRGEIRDREVVKTHEDALREEEEAEYAPGGGEEEPQEYEGEYGEAEEGAEEGEEGEEYGEEEEGEEYGEEEEGEYGGEEEEGEADHGEESEAEEYEGGGDEEYDEGEGREGEEQRGRRRREAMTSSRRR</sequence>
<gene>
    <name evidence="3" type="ORF">OU415_00100</name>
</gene>
<dbReference type="InterPro" id="IPR047137">
    <property type="entry name" value="ORF3"/>
</dbReference>
<accession>A0ABT4UQ12</accession>
<evidence type="ECO:0000256" key="1">
    <source>
        <dbReference type="SAM" id="MobiDB-lite"/>
    </source>
</evidence>
<feature type="compositionally biased region" description="Acidic residues" evidence="1">
    <location>
        <begin position="354"/>
        <end position="369"/>
    </location>
</feature>
<dbReference type="InterPro" id="IPR023393">
    <property type="entry name" value="START-like_dom_sf"/>
</dbReference>
<feature type="compositionally biased region" description="Basic residues" evidence="1">
    <location>
        <begin position="380"/>
        <end position="393"/>
    </location>
</feature>
<keyword evidence="4" id="KW-1185">Reference proteome</keyword>
<dbReference type="PANTHER" id="PTHR33824:SF7">
    <property type="entry name" value="POLYKETIDE CYCLASE_DEHYDRASE AND LIPID TRANSPORT SUPERFAMILY PROTEIN"/>
    <property type="match status" value="1"/>
</dbReference>
<evidence type="ECO:0000259" key="2">
    <source>
        <dbReference type="Pfam" id="PF03364"/>
    </source>
</evidence>
<dbReference type="Pfam" id="PF03364">
    <property type="entry name" value="Polyketide_cyc"/>
    <property type="match status" value="1"/>
</dbReference>
<protein>
    <submittedName>
        <fullName evidence="3">SRPBCC family protein</fullName>
    </submittedName>
</protein>
<proteinExistence type="predicted"/>
<organism evidence="3 4">
    <name type="scientific">Saccharopolyspora oryzae</name>
    <dbReference type="NCBI Taxonomy" id="2997343"/>
    <lineage>
        <taxon>Bacteria</taxon>
        <taxon>Bacillati</taxon>
        <taxon>Actinomycetota</taxon>
        <taxon>Actinomycetes</taxon>
        <taxon>Pseudonocardiales</taxon>
        <taxon>Pseudonocardiaceae</taxon>
        <taxon>Saccharopolyspora</taxon>
    </lineage>
</organism>
<dbReference type="RefSeq" id="WP_270946378.1">
    <property type="nucleotide sequence ID" value="NZ_JAQGLA010000001.1"/>
</dbReference>
<comment type="caution">
    <text evidence="3">The sequence shown here is derived from an EMBL/GenBank/DDBJ whole genome shotgun (WGS) entry which is preliminary data.</text>
</comment>
<dbReference type="PANTHER" id="PTHR33824">
    <property type="entry name" value="POLYKETIDE CYCLASE/DEHYDRASE AND LIPID TRANSPORT SUPERFAMILY PROTEIN"/>
    <property type="match status" value="1"/>
</dbReference>
<name>A0ABT4UQ12_9PSEU</name>
<dbReference type="InterPro" id="IPR005031">
    <property type="entry name" value="COQ10_START"/>
</dbReference>
<feature type="compositionally biased region" description="Low complexity" evidence="1">
    <location>
        <begin position="13"/>
        <end position="23"/>
    </location>
</feature>